<comment type="caution">
    <text evidence="2">The sequence shown here is derived from an EMBL/GenBank/DDBJ whole genome shotgun (WGS) entry which is preliminary data.</text>
</comment>
<organism evidence="2 3">
    <name type="scientific">Candidatus Pullibacteroides excrementavium</name>
    <dbReference type="NCBI Taxonomy" id="2840905"/>
    <lineage>
        <taxon>Bacteria</taxon>
        <taxon>Pseudomonadati</taxon>
        <taxon>Bacteroidota</taxon>
        <taxon>Bacteroidia</taxon>
        <taxon>Bacteroidales</taxon>
        <taxon>Candidatus Pullibacteroides</taxon>
    </lineage>
</organism>
<accession>A0A9D9H1W6</accession>
<name>A0A9D9H1W6_9BACT</name>
<dbReference type="Proteomes" id="UP000823612">
    <property type="component" value="Unassembled WGS sequence"/>
</dbReference>
<reference evidence="2" key="1">
    <citation type="submission" date="2020-10" db="EMBL/GenBank/DDBJ databases">
        <authorList>
            <person name="Gilroy R."/>
        </authorList>
    </citation>
    <scope>NUCLEOTIDE SEQUENCE</scope>
    <source>
        <strain evidence="2">2889</strain>
    </source>
</reference>
<evidence type="ECO:0000313" key="3">
    <source>
        <dbReference type="Proteomes" id="UP000823612"/>
    </source>
</evidence>
<feature type="domain" description="Putative auto-transporter adhesin head GIN" evidence="1">
    <location>
        <begin position="47"/>
        <end position="247"/>
    </location>
</feature>
<reference evidence="2" key="2">
    <citation type="journal article" date="2021" name="PeerJ">
        <title>Extensive microbial diversity within the chicken gut microbiome revealed by metagenomics and culture.</title>
        <authorList>
            <person name="Gilroy R."/>
            <person name="Ravi A."/>
            <person name="Getino M."/>
            <person name="Pursley I."/>
            <person name="Horton D.L."/>
            <person name="Alikhan N.F."/>
            <person name="Baker D."/>
            <person name="Gharbi K."/>
            <person name="Hall N."/>
            <person name="Watson M."/>
            <person name="Adriaenssens E.M."/>
            <person name="Foster-Nyarko E."/>
            <person name="Jarju S."/>
            <person name="Secka A."/>
            <person name="Antonio M."/>
            <person name="Oren A."/>
            <person name="Chaudhuri R.R."/>
            <person name="La Ragione R."/>
            <person name="Hildebrand F."/>
            <person name="Pallen M.J."/>
        </authorList>
    </citation>
    <scope>NUCLEOTIDE SEQUENCE</scope>
    <source>
        <strain evidence="2">2889</strain>
    </source>
</reference>
<proteinExistence type="predicted"/>
<dbReference type="Gene3D" id="2.160.20.120">
    <property type="match status" value="1"/>
</dbReference>
<dbReference type="AlphaFoldDB" id="A0A9D9H1W6"/>
<sequence>MKNRILKHIGLTAGIIAMGWMTASCIFQTEKLKSTGITAARALGLPAFDKLHTAYNYQVELIPSQKDSLYVETDSALMPYLRIQCENGTLVLDLDIRIRMDDAEIKAKLFCQKLERIRCSGASAVTSQDTLQAENLEIKLSGASYARLPLKAGQLQVECSGASQFGGYCEADHAGFQLSGASLANPEGHIRQGAVVLSGASNFKNRDMVFDRLAITASGASNAHVTVLADLEAKASGASSVHYYGDPETDIATSGGSSVKAEDEGIQ</sequence>
<gene>
    <name evidence="2" type="ORF">IAB08_08570</name>
</gene>
<evidence type="ECO:0000313" key="2">
    <source>
        <dbReference type="EMBL" id="MBO8433326.1"/>
    </source>
</evidence>
<dbReference type="EMBL" id="JADIMZ010000128">
    <property type="protein sequence ID" value="MBO8433326.1"/>
    <property type="molecule type" value="Genomic_DNA"/>
</dbReference>
<dbReference type="Pfam" id="PF10988">
    <property type="entry name" value="DUF2807"/>
    <property type="match status" value="1"/>
</dbReference>
<evidence type="ECO:0000259" key="1">
    <source>
        <dbReference type="Pfam" id="PF10988"/>
    </source>
</evidence>
<dbReference type="InterPro" id="IPR021255">
    <property type="entry name" value="DUF2807"/>
</dbReference>
<dbReference type="PROSITE" id="PS51257">
    <property type="entry name" value="PROKAR_LIPOPROTEIN"/>
    <property type="match status" value="1"/>
</dbReference>
<protein>
    <submittedName>
        <fullName evidence="2">DUF2807 domain-containing protein</fullName>
    </submittedName>
</protein>